<evidence type="ECO:0000256" key="1">
    <source>
        <dbReference type="ARBA" id="ARBA00004123"/>
    </source>
</evidence>
<comment type="subcellular location">
    <subcellularLocation>
        <location evidence="1">Nucleus</location>
    </subcellularLocation>
</comment>
<evidence type="ECO:0000256" key="2">
    <source>
        <dbReference type="ARBA" id="ARBA00022723"/>
    </source>
</evidence>
<name>A0A1W4WQS4_AGRPL</name>
<reference evidence="8 9" key="1">
    <citation type="submission" date="2025-04" db="UniProtKB">
        <authorList>
            <consortium name="RefSeq"/>
        </authorList>
    </citation>
    <scope>IDENTIFICATION</scope>
    <source>
        <tissue evidence="8 9">Entire body</tissue>
    </source>
</reference>
<dbReference type="KEGG" id="apln:108735386"/>
<keyword evidence="5" id="KW-0539">Nucleus</keyword>
<dbReference type="OrthoDB" id="9994231at2759"/>
<evidence type="ECO:0000313" key="8">
    <source>
        <dbReference type="RefSeq" id="XP_018322827.2"/>
    </source>
</evidence>
<keyword evidence="2" id="KW-0479">Metal-binding</keyword>
<dbReference type="GO" id="GO:0008270">
    <property type="term" value="F:zinc ion binding"/>
    <property type="evidence" value="ECO:0007669"/>
    <property type="project" value="UniProtKB-KW"/>
</dbReference>
<organism evidence="7 8">
    <name type="scientific">Agrilus planipennis</name>
    <name type="common">Emerald ash borer</name>
    <name type="synonym">Agrilus marcopoli</name>
    <dbReference type="NCBI Taxonomy" id="224129"/>
    <lineage>
        <taxon>Eukaryota</taxon>
        <taxon>Metazoa</taxon>
        <taxon>Ecdysozoa</taxon>
        <taxon>Arthropoda</taxon>
        <taxon>Hexapoda</taxon>
        <taxon>Insecta</taxon>
        <taxon>Pterygota</taxon>
        <taxon>Neoptera</taxon>
        <taxon>Endopterygota</taxon>
        <taxon>Coleoptera</taxon>
        <taxon>Polyphaga</taxon>
        <taxon>Elateriformia</taxon>
        <taxon>Buprestoidea</taxon>
        <taxon>Buprestidae</taxon>
        <taxon>Agrilinae</taxon>
        <taxon>Agrilus</taxon>
    </lineage>
</organism>
<sequence>MPLRGNPVCLKCETNESPLWTNAENLGAICLDCVNEARDSLKNEQEEEYDDKQDGEQKSSKKKTRLTRSYKTRLNPFAIPKLGTSKGKGRRSMFKKAPIKAPDSVATPITGQSVFYKGSYFQVGDIVSMIDEEFNLYYAQLRGFLVDQYCEKSAVVTWLLPTKESPPPEEGFDPATYVIGPDEELPRKLECMEFIMHAPSDYYKAKNTPYPPIEAPAEPGYIWTSLHSIHK</sequence>
<dbReference type="Proteomes" id="UP000192223">
    <property type="component" value="Unplaced"/>
</dbReference>
<dbReference type="InterPro" id="IPR039050">
    <property type="entry name" value="GATAD1"/>
</dbReference>
<evidence type="ECO:0000256" key="6">
    <source>
        <dbReference type="SAM" id="MobiDB-lite"/>
    </source>
</evidence>
<evidence type="ECO:0000256" key="5">
    <source>
        <dbReference type="ARBA" id="ARBA00023242"/>
    </source>
</evidence>
<protein>
    <submittedName>
        <fullName evidence="8 9">GATA zinc finger domain-containing protein 1</fullName>
    </submittedName>
</protein>
<gene>
    <name evidence="8" type="primary">LOC108735386</name>
    <name evidence="9" type="synonym">LOC112904419</name>
</gene>
<dbReference type="GO" id="GO:0006325">
    <property type="term" value="P:chromatin organization"/>
    <property type="evidence" value="ECO:0007669"/>
    <property type="project" value="TreeGrafter"/>
</dbReference>
<evidence type="ECO:0000256" key="3">
    <source>
        <dbReference type="ARBA" id="ARBA00022771"/>
    </source>
</evidence>
<feature type="region of interest" description="Disordered" evidence="6">
    <location>
        <begin position="41"/>
        <end position="66"/>
    </location>
</feature>
<dbReference type="RefSeq" id="XP_018322827.2">
    <property type="nucleotide sequence ID" value="XM_018467325.2"/>
</dbReference>
<dbReference type="AlphaFoldDB" id="A0A1W4WQS4"/>
<dbReference type="RefSeq" id="XP_025830212.1">
    <property type="nucleotide sequence ID" value="XM_025974427.1"/>
</dbReference>
<evidence type="ECO:0000313" key="9">
    <source>
        <dbReference type="RefSeq" id="XP_025830212.1"/>
    </source>
</evidence>
<dbReference type="STRING" id="224129.A0A1W4WQS4"/>
<keyword evidence="7" id="KW-1185">Reference proteome</keyword>
<keyword evidence="4" id="KW-0862">Zinc</keyword>
<dbReference type="GeneID" id="108735386"/>
<dbReference type="PANTHER" id="PTHR13340">
    <property type="entry name" value="GATA ZINC FINGER DOMAIN-CONTAINING"/>
    <property type="match status" value="1"/>
</dbReference>
<accession>A0A1W4WQS4</accession>
<evidence type="ECO:0000256" key="4">
    <source>
        <dbReference type="ARBA" id="ARBA00022833"/>
    </source>
</evidence>
<dbReference type="KEGG" id="apln:112904419"/>
<proteinExistence type="predicted"/>
<keyword evidence="3" id="KW-0863">Zinc-finger</keyword>
<dbReference type="PANTHER" id="PTHR13340:SF2">
    <property type="entry name" value="GATA ZINC FINGER DOMAIN-CONTAINING PROTEIN 1"/>
    <property type="match status" value="1"/>
</dbReference>
<dbReference type="GO" id="GO:0005634">
    <property type="term" value="C:nucleus"/>
    <property type="evidence" value="ECO:0007669"/>
    <property type="project" value="UniProtKB-SubCell"/>
</dbReference>
<evidence type="ECO:0000313" key="7">
    <source>
        <dbReference type="Proteomes" id="UP000192223"/>
    </source>
</evidence>